<feature type="signal peptide" evidence="16">
    <location>
        <begin position="1"/>
        <end position="23"/>
    </location>
</feature>
<keyword evidence="11" id="KW-0560">Oxidoreductase</keyword>
<dbReference type="AlphaFoldDB" id="A0AAV5IGP7"/>
<keyword evidence="14" id="KW-0325">Glycoprotein</keyword>
<dbReference type="InterPro" id="IPR003582">
    <property type="entry name" value="ShKT_dom"/>
</dbReference>
<comment type="caution">
    <text evidence="19">The sequence shown here is derived from an EMBL/GenBank/DDBJ whole genome shotgun (WGS) entry which is preliminary data.</text>
</comment>
<keyword evidence="8" id="KW-0223">Dioxygenase</keyword>
<dbReference type="EC" id="1.14.11.2" evidence="4"/>
<keyword evidence="6" id="KW-0479">Metal-binding</keyword>
<evidence type="ECO:0000256" key="6">
    <source>
        <dbReference type="ARBA" id="ARBA00022723"/>
    </source>
</evidence>
<dbReference type="InterPro" id="IPR006620">
    <property type="entry name" value="Pro_4_hyd_alph"/>
</dbReference>
<evidence type="ECO:0000256" key="12">
    <source>
        <dbReference type="ARBA" id="ARBA00023004"/>
    </source>
</evidence>
<evidence type="ECO:0000256" key="14">
    <source>
        <dbReference type="ARBA" id="ARBA00023180"/>
    </source>
</evidence>
<gene>
    <name evidence="19" type="ORF">SLEP1_g10230</name>
</gene>
<sequence length="307" mass="34719">MDTRCFLAFSLTFLLISPHLSRASIRISGQKKPTKKGVFSVVFDPTRVIPLSWSPRVFTYKGFLSHEECDHLIDLGKDKLVRSVVGDNSTESEIRTSSGMFLVKHQDEVVADIEARIAAWTFLPEENAESIQILRYQHGQKYEPHFDFFYDKVYHEELGGHRVATVLMYLSDVESGGETFFPSSQAGITQGRHGSWSECAKRGYAVKPRKGDALLFFNLHLNGTTDVYSLHGSCPVIKGEKWSATKWIHARTFHKPKRHSAKGECVDKSESCPMWAKAGECEKNPEYMLGSEKYNGYCRKSCKVCSS</sequence>
<evidence type="ECO:0000313" key="20">
    <source>
        <dbReference type="Proteomes" id="UP001054252"/>
    </source>
</evidence>
<name>A0AAV5IGP7_9ROSI</name>
<dbReference type="Pfam" id="PF13640">
    <property type="entry name" value="2OG-FeII_Oxy_3"/>
    <property type="match status" value="1"/>
</dbReference>
<comment type="subcellular location">
    <subcellularLocation>
        <location evidence="2">Endoplasmic reticulum membrane</location>
        <topology evidence="2">Single-pass type II membrane protein</topology>
    </subcellularLocation>
</comment>
<evidence type="ECO:0000256" key="16">
    <source>
        <dbReference type="SAM" id="SignalP"/>
    </source>
</evidence>
<dbReference type="PANTHER" id="PTHR10869">
    <property type="entry name" value="PROLYL 4-HYDROXYLASE ALPHA SUBUNIT"/>
    <property type="match status" value="1"/>
</dbReference>
<dbReference type="InterPro" id="IPR044862">
    <property type="entry name" value="Pro_4_hyd_alph_FE2OG_OXY"/>
</dbReference>
<evidence type="ECO:0000256" key="10">
    <source>
        <dbReference type="ARBA" id="ARBA00022989"/>
    </source>
</evidence>
<dbReference type="PROSITE" id="PS51471">
    <property type="entry name" value="FE2OG_OXY"/>
    <property type="match status" value="1"/>
</dbReference>
<dbReference type="Gene3D" id="2.60.120.620">
    <property type="entry name" value="q2cbj1_9rhob like domain"/>
    <property type="match status" value="1"/>
</dbReference>
<evidence type="ECO:0000256" key="8">
    <source>
        <dbReference type="ARBA" id="ARBA00022964"/>
    </source>
</evidence>
<dbReference type="PROSITE" id="PS51670">
    <property type="entry name" value="SHKT"/>
    <property type="match status" value="1"/>
</dbReference>
<dbReference type="Pfam" id="PF01549">
    <property type="entry name" value="ShK"/>
    <property type="match status" value="1"/>
</dbReference>
<dbReference type="GO" id="GO:0004656">
    <property type="term" value="F:procollagen-proline 4-dioxygenase activity"/>
    <property type="evidence" value="ECO:0007669"/>
    <property type="project" value="UniProtKB-EC"/>
</dbReference>
<keyword evidence="13" id="KW-0472">Membrane</keyword>
<comment type="catalytic activity">
    <reaction evidence="15">
        <text>L-prolyl-[collagen] + 2-oxoglutarate + O2 = trans-4-hydroxy-L-prolyl-[collagen] + succinate + CO2</text>
        <dbReference type="Rhea" id="RHEA:18945"/>
        <dbReference type="Rhea" id="RHEA-COMP:11676"/>
        <dbReference type="Rhea" id="RHEA-COMP:11680"/>
        <dbReference type="ChEBI" id="CHEBI:15379"/>
        <dbReference type="ChEBI" id="CHEBI:16526"/>
        <dbReference type="ChEBI" id="CHEBI:16810"/>
        <dbReference type="ChEBI" id="CHEBI:30031"/>
        <dbReference type="ChEBI" id="CHEBI:50342"/>
        <dbReference type="ChEBI" id="CHEBI:61965"/>
        <dbReference type="EC" id="1.14.11.2"/>
    </reaction>
</comment>
<comment type="similarity">
    <text evidence="3">Belongs to the P4HA family.</text>
</comment>
<keyword evidence="7" id="KW-0256">Endoplasmic reticulum</keyword>
<evidence type="ECO:0000256" key="11">
    <source>
        <dbReference type="ARBA" id="ARBA00023002"/>
    </source>
</evidence>
<protein>
    <recommendedName>
        <fullName evidence="4">procollagen-proline 4-dioxygenase</fullName>
        <ecNumber evidence="4">1.14.11.2</ecNumber>
    </recommendedName>
</protein>
<dbReference type="Proteomes" id="UP001054252">
    <property type="component" value="Unassembled WGS sequence"/>
</dbReference>
<feature type="domain" description="Fe2OG dioxygenase" evidence="17">
    <location>
        <begin position="127"/>
        <end position="250"/>
    </location>
</feature>
<reference evidence="19 20" key="1">
    <citation type="journal article" date="2021" name="Commun. Biol.">
        <title>The genome of Shorea leprosula (Dipterocarpaceae) highlights the ecological relevance of drought in aseasonal tropical rainforests.</title>
        <authorList>
            <person name="Ng K.K.S."/>
            <person name="Kobayashi M.J."/>
            <person name="Fawcett J.A."/>
            <person name="Hatakeyama M."/>
            <person name="Paape T."/>
            <person name="Ng C.H."/>
            <person name="Ang C.C."/>
            <person name="Tnah L.H."/>
            <person name="Lee C.T."/>
            <person name="Nishiyama T."/>
            <person name="Sese J."/>
            <person name="O'Brien M.J."/>
            <person name="Copetti D."/>
            <person name="Mohd Noor M.I."/>
            <person name="Ong R.C."/>
            <person name="Putra M."/>
            <person name="Sireger I.Z."/>
            <person name="Indrioko S."/>
            <person name="Kosugi Y."/>
            <person name="Izuno A."/>
            <person name="Isagi Y."/>
            <person name="Lee S.L."/>
            <person name="Shimizu K.K."/>
        </authorList>
    </citation>
    <scope>NUCLEOTIDE SEQUENCE [LARGE SCALE GENOMIC DNA]</scope>
    <source>
        <strain evidence="19">214</strain>
    </source>
</reference>
<evidence type="ECO:0000256" key="1">
    <source>
        <dbReference type="ARBA" id="ARBA00001961"/>
    </source>
</evidence>
<evidence type="ECO:0000256" key="4">
    <source>
        <dbReference type="ARBA" id="ARBA00012269"/>
    </source>
</evidence>
<evidence type="ECO:0000259" key="17">
    <source>
        <dbReference type="PROSITE" id="PS51471"/>
    </source>
</evidence>
<dbReference type="PANTHER" id="PTHR10869:SF238">
    <property type="entry name" value="PROLYL 4-HYDROXYLASE 6-RELATED"/>
    <property type="match status" value="1"/>
</dbReference>
<evidence type="ECO:0000256" key="9">
    <source>
        <dbReference type="ARBA" id="ARBA00022968"/>
    </source>
</evidence>
<dbReference type="InterPro" id="IPR005123">
    <property type="entry name" value="Oxoglu/Fe-dep_dioxygenase_dom"/>
</dbReference>
<dbReference type="GO" id="GO:0005506">
    <property type="term" value="F:iron ion binding"/>
    <property type="evidence" value="ECO:0007669"/>
    <property type="project" value="InterPro"/>
</dbReference>
<dbReference type="SMART" id="SM00702">
    <property type="entry name" value="P4Hc"/>
    <property type="match status" value="1"/>
</dbReference>
<evidence type="ECO:0000256" key="13">
    <source>
        <dbReference type="ARBA" id="ARBA00023136"/>
    </source>
</evidence>
<evidence type="ECO:0000256" key="5">
    <source>
        <dbReference type="ARBA" id="ARBA00022692"/>
    </source>
</evidence>
<dbReference type="EMBL" id="BPVZ01000011">
    <property type="protein sequence ID" value="GKU97048.1"/>
    <property type="molecule type" value="Genomic_DNA"/>
</dbReference>
<comment type="cofactor">
    <cofactor evidence="1">
        <name>L-ascorbate</name>
        <dbReference type="ChEBI" id="CHEBI:38290"/>
    </cofactor>
</comment>
<dbReference type="GO" id="GO:0031418">
    <property type="term" value="F:L-ascorbic acid binding"/>
    <property type="evidence" value="ECO:0007669"/>
    <property type="project" value="InterPro"/>
</dbReference>
<feature type="domain" description="ShKT" evidence="18">
    <location>
        <begin position="265"/>
        <end position="305"/>
    </location>
</feature>
<dbReference type="FunFam" id="2.60.120.620:FF:000002">
    <property type="entry name" value="Prolyl 4-hydroxylase 4"/>
    <property type="match status" value="1"/>
</dbReference>
<feature type="chain" id="PRO_5043697266" description="procollagen-proline 4-dioxygenase" evidence="16">
    <location>
        <begin position="24"/>
        <end position="307"/>
    </location>
</feature>
<dbReference type="SMART" id="SM00254">
    <property type="entry name" value="ShKT"/>
    <property type="match status" value="1"/>
</dbReference>
<evidence type="ECO:0000256" key="7">
    <source>
        <dbReference type="ARBA" id="ARBA00022824"/>
    </source>
</evidence>
<proteinExistence type="inferred from homology"/>
<keyword evidence="10" id="KW-1133">Transmembrane helix</keyword>
<dbReference type="InterPro" id="IPR045054">
    <property type="entry name" value="P4HA-like"/>
</dbReference>
<keyword evidence="20" id="KW-1185">Reference proteome</keyword>
<keyword evidence="5" id="KW-0812">Transmembrane</keyword>
<evidence type="ECO:0000313" key="19">
    <source>
        <dbReference type="EMBL" id="GKU97048.1"/>
    </source>
</evidence>
<dbReference type="GO" id="GO:0005789">
    <property type="term" value="C:endoplasmic reticulum membrane"/>
    <property type="evidence" value="ECO:0007669"/>
    <property type="project" value="UniProtKB-SubCell"/>
</dbReference>
<evidence type="ECO:0000259" key="18">
    <source>
        <dbReference type="PROSITE" id="PS51670"/>
    </source>
</evidence>
<keyword evidence="16" id="KW-0732">Signal</keyword>
<keyword evidence="12" id="KW-0408">Iron</keyword>
<evidence type="ECO:0000256" key="3">
    <source>
        <dbReference type="ARBA" id="ARBA00006511"/>
    </source>
</evidence>
<evidence type="ECO:0000256" key="2">
    <source>
        <dbReference type="ARBA" id="ARBA00004648"/>
    </source>
</evidence>
<accession>A0AAV5IGP7</accession>
<evidence type="ECO:0000256" key="15">
    <source>
        <dbReference type="ARBA" id="ARBA00049169"/>
    </source>
</evidence>
<keyword evidence="9" id="KW-0735">Signal-anchor</keyword>
<organism evidence="19 20">
    <name type="scientific">Rubroshorea leprosula</name>
    <dbReference type="NCBI Taxonomy" id="152421"/>
    <lineage>
        <taxon>Eukaryota</taxon>
        <taxon>Viridiplantae</taxon>
        <taxon>Streptophyta</taxon>
        <taxon>Embryophyta</taxon>
        <taxon>Tracheophyta</taxon>
        <taxon>Spermatophyta</taxon>
        <taxon>Magnoliopsida</taxon>
        <taxon>eudicotyledons</taxon>
        <taxon>Gunneridae</taxon>
        <taxon>Pentapetalae</taxon>
        <taxon>rosids</taxon>
        <taxon>malvids</taxon>
        <taxon>Malvales</taxon>
        <taxon>Dipterocarpaceae</taxon>
        <taxon>Rubroshorea</taxon>
    </lineage>
</organism>